<evidence type="ECO:0000313" key="1">
    <source>
        <dbReference type="EMBL" id="KAF6205985.1"/>
    </source>
</evidence>
<dbReference type="AlphaFoldDB" id="A0A8S9XEG2"/>
<evidence type="ECO:0008006" key="3">
    <source>
        <dbReference type="Google" id="ProtNLM"/>
    </source>
</evidence>
<dbReference type="Proteomes" id="UP000466442">
    <property type="component" value="Unassembled WGS sequence"/>
</dbReference>
<protein>
    <recommendedName>
        <fullName evidence="3">C2H2-type domain-containing protein</fullName>
    </recommendedName>
</protein>
<name>A0A8S9XEG2_APOLU</name>
<sequence length="161" mass="18281">MVDSISSQEERVECAICNRSFTRRGIRRHIQSAHPETQSTDGHDVVTTSSLPNNTSIPDYIQEKFVAGFGDRLLNTPGTSSVWEIRWWRSTRLNGKQYDLPQGAVGRQFTSLLAEEIQAVAEGSRYSEVIFLLCATVLQREKSVKAGADVRRMLCKRMEMW</sequence>
<dbReference type="OrthoDB" id="412814at2759"/>
<evidence type="ECO:0000313" key="2">
    <source>
        <dbReference type="Proteomes" id="UP000466442"/>
    </source>
</evidence>
<dbReference type="EMBL" id="WIXP02000008">
    <property type="protein sequence ID" value="KAF6205985.1"/>
    <property type="molecule type" value="Genomic_DNA"/>
</dbReference>
<keyword evidence="2" id="KW-1185">Reference proteome</keyword>
<proteinExistence type="predicted"/>
<reference evidence="1" key="1">
    <citation type="journal article" date="2021" name="Mol. Ecol. Resour.">
        <title>Apolygus lucorum genome provides insights into omnivorousness and mesophyll feeding.</title>
        <authorList>
            <person name="Liu Y."/>
            <person name="Liu H."/>
            <person name="Wang H."/>
            <person name="Huang T."/>
            <person name="Liu B."/>
            <person name="Yang B."/>
            <person name="Yin L."/>
            <person name="Li B."/>
            <person name="Zhang Y."/>
            <person name="Zhang S."/>
            <person name="Jiang F."/>
            <person name="Zhang X."/>
            <person name="Ren Y."/>
            <person name="Wang B."/>
            <person name="Wang S."/>
            <person name="Lu Y."/>
            <person name="Wu K."/>
            <person name="Fan W."/>
            <person name="Wang G."/>
        </authorList>
    </citation>
    <scope>NUCLEOTIDE SEQUENCE</scope>
    <source>
        <strain evidence="1">12Hb</strain>
    </source>
</reference>
<accession>A0A8S9XEG2</accession>
<organism evidence="1 2">
    <name type="scientific">Apolygus lucorum</name>
    <name type="common">Small green plant bug</name>
    <name type="synonym">Lygocoris lucorum</name>
    <dbReference type="NCBI Taxonomy" id="248454"/>
    <lineage>
        <taxon>Eukaryota</taxon>
        <taxon>Metazoa</taxon>
        <taxon>Ecdysozoa</taxon>
        <taxon>Arthropoda</taxon>
        <taxon>Hexapoda</taxon>
        <taxon>Insecta</taxon>
        <taxon>Pterygota</taxon>
        <taxon>Neoptera</taxon>
        <taxon>Paraneoptera</taxon>
        <taxon>Hemiptera</taxon>
        <taxon>Heteroptera</taxon>
        <taxon>Panheteroptera</taxon>
        <taxon>Cimicomorpha</taxon>
        <taxon>Miridae</taxon>
        <taxon>Mirini</taxon>
        <taxon>Apolygus</taxon>
    </lineage>
</organism>
<gene>
    <name evidence="1" type="ORF">GE061_017209</name>
</gene>
<comment type="caution">
    <text evidence="1">The sequence shown here is derived from an EMBL/GenBank/DDBJ whole genome shotgun (WGS) entry which is preliminary data.</text>
</comment>